<sequence>MFRGANSCHSHWSTQDHRIAPAPASPPTLSPPHPPRPPLPPSSPSPAAPPSRAGISSPVNKTGMDKSPFNSPSPQDSLRLCSFTQHHRARVWGRAHTQAPHPSSALHFPTTSILQQMASTYFPHRAIRYPPHLNPQDPLKDLVSLACDPASRIRTSQRWGLRGTEPWAGLRHSGCF</sequence>
<dbReference type="GO" id="GO:0005634">
    <property type="term" value="C:nucleus"/>
    <property type="evidence" value="ECO:0007669"/>
    <property type="project" value="InterPro"/>
</dbReference>
<evidence type="ECO:0000313" key="2">
    <source>
        <dbReference type="Ensembl" id="ENSOCUP00000036501.1"/>
    </source>
</evidence>
<dbReference type="Pfam" id="PF00859">
    <property type="entry name" value="CTF_NFI"/>
    <property type="match status" value="1"/>
</dbReference>
<keyword evidence="3" id="KW-1185">Reference proteome</keyword>
<dbReference type="GO" id="GO:0000981">
    <property type="term" value="F:DNA-binding transcription factor activity, RNA polymerase II-specific"/>
    <property type="evidence" value="ECO:0007669"/>
    <property type="project" value="TreeGrafter"/>
</dbReference>
<protein>
    <submittedName>
        <fullName evidence="2">Uncharacterized protein</fullName>
    </submittedName>
</protein>
<evidence type="ECO:0000256" key="1">
    <source>
        <dbReference type="SAM" id="MobiDB-lite"/>
    </source>
</evidence>
<dbReference type="Ensembl" id="ENSOCUT00000037712.1">
    <property type="protein sequence ID" value="ENSOCUP00000036501.1"/>
    <property type="gene ID" value="ENSOCUG00000033865.1"/>
</dbReference>
<proteinExistence type="predicted"/>
<dbReference type="InterPro" id="IPR000647">
    <property type="entry name" value="CTF/NFI"/>
</dbReference>
<dbReference type="AlphaFoldDB" id="A0A5F9CT48"/>
<dbReference type="GO" id="GO:0000978">
    <property type="term" value="F:RNA polymerase II cis-regulatory region sequence-specific DNA binding"/>
    <property type="evidence" value="ECO:0007669"/>
    <property type="project" value="TreeGrafter"/>
</dbReference>
<dbReference type="Proteomes" id="UP000001811">
    <property type="component" value="Unplaced"/>
</dbReference>
<dbReference type="Bgee" id="ENSOCUG00000033865">
    <property type="expression patterns" value="Expressed in smooth muscle tissue and 16 other cell types or tissues"/>
</dbReference>
<reference evidence="2" key="3">
    <citation type="submission" date="2025-09" db="UniProtKB">
        <authorList>
            <consortium name="Ensembl"/>
        </authorList>
    </citation>
    <scope>IDENTIFICATION</scope>
    <source>
        <strain evidence="2">Thorbecke</strain>
    </source>
</reference>
<reference evidence="2 3" key="1">
    <citation type="journal article" date="2011" name="Nature">
        <title>A high-resolution map of human evolutionary constraint using 29 mammals.</title>
        <authorList>
            <person name="Lindblad-Toh K."/>
            <person name="Garber M."/>
            <person name="Zuk O."/>
            <person name="Lin M.F."/>
            <person name="Parker B.J."/>
            <person name="Washietl S."/>
            <person name="Kheradpour P."/>
            <person name="Ernst J."/>
            <person name="Jordan G."/>
            <person name="Mauceli E."/>
            <person name="Ward L.D."/>
            <person name="Lowe C.B."/>
            <person name="Holloway A.K."/>
            <person name="Clamp M."/>
            <person name="Gnerre S."/>
            <person name="Alfoldi J."/>
            <person name="Beal K."/>
            <person name="Chang J."/>
            <person name="Clawson H."/>
            <person name="Cuff J."/>
            <person name="Di Palma F."/>
            <person name="Fitzgerald S."/>
            <person name="Flicek P."/>
            <person name="Guttman M."/>
            <person name="Hubisz M.J."/>
            <person name="Jaffe D.B."/>
            <person name="Jungreis I."/>
            <person name="Kent W.J."/>
            <person name="Kostka D."/>
            <person name="Lara M."/>
            <person name="Martins A.L."/>
            <person name="Massingham T."/>
            <person name="Moltke I."/>
            <person name="Raney B.J."/>
            <person name="Rasmussen M.D."/>
            <person name="Robinson J."/>
            <person name="Stark A."/>
            <person name="Vilella A.J."/>
            <person name="Wen J."/>
            <person name="Xie X."/>
            <person name="Zody M.C."/>
            <person name="Baldwin J."/>
            <person name="Bloom T."/>
            <person name="Chin C.W."/>
            <person name="Heiman D."/>
            <person name="Nicol R."/>
            <person name="Nusbaum C."/>
            <person name="Young S."/>
            <person name="Wilkinson J."/>
            <person name="Worley K.C."/>
            <person name="Kovar C.L."/>
            <person name="Muzny D.M."/>
            <person name="Gibbs R.A."/>
            <person name="Cree A."/>
            <person name="Dihn H.H."/>
            <person name="Fowler G."/>
            <person name="Jhangiani S."/>
            <person name="Joshi V."/>
            <person name="Lee S."/>
            <person name="Lewis L.R."/>
            <person name="Nazareth L.V."/>
            <person name="Okwuonu G."/>
            <person name="Santibanez J."/>
            <person name="Warren W.C."/>
            <person name="Mardis E.R."/>
            <person name="Weinstock G.M."/>
            <person name="Wilson R.K."/>
            <person name="Delehaunty K."/>
            <person name="Dooling D."/>
            <person name="Fronik C."/>
            <person name="Fulton L."/>
            <person name="Fulton B."/>
            <person name="Graves T."/>
            <person name="Minx P."/>
            <person name="Sodergren E."/>
            <person name="Birney E."/>
            <person name="Margulies E.H."/>
            <person name="Herrero J."/>
            <person name="Green E.D."/>
            <person name="Haussler D."/>
            <person name="Siepel A."/>
            <person name="Goldman N."/>
            <person name="Pollard K.S."/>
            <person name="Pedersen J.S."/>
            <person name="Lander E.S."/>
            <person name="Kellis M."/>
        </authorList>
    </citation>
    <scope>NUCLEOTIDE SEQUENCE [LARGE SCALE GENOMIC DNA]</scope>
    <source>
        <strain evidence="3">Thorbecke</strain>
    </source>
</reference>
<organism evidence="2 3">
    <name type="scientific">Oryctolagus cuniculus</name>
    <name type="common">Rabbit</name>
    <dbReference type="NCBI Taxonomy" id="9986"/>
    <lineage>
        <taxon>Eukaryota</taxon>
        <taxon>Metazoa</taxon>
        <taxon>Chordata</taxon>
        <taxon>Craniata</taxon>
        <taxon>Vertebrata</taxon>
        <taxon>Euteleostomi</taxon>
        <taxon>Mammalia</taxon>
        <taxon>Eutheria</taxon>
        <taxon>Euarchontoglires</taxon>
        <taxon>Glires</taxon>
        <taxon>Lagomorpha</taxon>
        <taxon>Leporidae</taxon>
        <taxon>Oryctolagus</taxon>
    </lineage>
</organism>
<feature type="region of interest" description="Disordered" evidence="1">
    <location>
        <begin position="1"/>
        <end position="79"/>
    </location>
</feature>
<name>A0A5F9CT48_RABIT</name>
<evidence type="ECO:0000313" key="3">
    <source>
        <dbReference type="Proteomes" id="UP000001811"/>
    </source>
</evidence>
<feature type="compositionally biased region" description="Pro residues" evidence="1">
    <location>
        <begin position="23"/>
        <end position="49"/>
    </location>
</feature>
<dbReference type="InParanoid" id="A0A5F9CT48"/>
<dbReference type="PANTHER" id="PTHR11492:SF2">
    <property type="entry name" value="NUCLEAR FACTOR 1 C-TYPE"/>
    <property type="match status" value="1"/>
</dbReference>
<dbReference type="GeneTree" id="ENSGT00950000182916"/>
<accession>A0A5F9CT48</accession>
<reference evidence="2" key="2">
    <citation type="submission" date="2025-08" db="UniProtKB">
        <authorList>
            <consortium name="Ensembl"/>
        </authorList>
    </citation>
    <scope>IDENTIFICATION</scope>
    <source>
        <strain evidence="2">Thorbecke</strain>
    </source>
</reference>
<dbReference type="PANTHER" id="PTHR11492">
    <property type="entry name" value="NUCLEAR FACTOR I"/>
    <property type="match status" value="1"/>
</dbReference>